<evidence type="ECO:0000313" key="3">
    <source>
        <dbReference type="Proteomes" id="UP000244336"/>
    </source>
</evidence>
<evidence type="ECO:0000313" key="2">
    <source>
        <dbReference type="EMBL" id="PUZ42580.1"/>
    </source>
</evidence>
<dbReference type="PANTHER" id="PTHR47426:SF3">
    <property type="entry name" value="GCN5-RELATED N-ACETYLTRANSFERASE 6, CHLOROPLASTIC"/>
    <property type="match status" value="1"/>
</dbReference>
<dbReference type="GO" id="GO:0016747">
    <property type="term" value="F:acyltransferase activity, transferring groups other than amino-acyl groups"/>
    <property type="evidence" value="ECO:0007669"/>
    <property type="project" value="InterPro"/>
</dbReference>
<dbReference type="InterPro" id="IPR000182">
    <property type="entry name" value="GNAT_dom"/>
</dbReference>
<proteinExistence type="predicted"/>
<evidence type="ECO:0000259" key="1">
    <source>
        <dbReference type="PROSITE" id="PS51186"/>
    </source>
</evidence>
<reference evidence="2 3" key="1">
    <citation type="submission" date="2018-04" db="EMBL/GenBank/DDBJ databases">
        <title>WGS assembly of Panicum hallii var. hallii HAL2.</title>
        <authorList>
            <person name="Lovell J."/>
            <person name="Jenkins J."/>
            <person name="Lowry D."/>
            <person name="Mamidi S."/>
            <person name="Sreedasyam A."/>
            <person name="Weng X."/>
            <person name="Barry K."/>
            <person name="Bonette J."/>
            <person name="Campitelli B."/>
            <person name="Daum C."/>
            <person name="Gordon S."/>
            <person name="Gould B."/>
            <person name="Lipzen A."/>
            <person name="MacQueen A."/>
            <person name="Palacio-Mejia J."/>
            <person name="Plott C."/>
            <person name="Shakirov E."/>
            <person name="Shu S."/>
            <person name="Yoshinaga Y."/>
            <person name="Zane M."/>
            <person name="Rokhsar D."/>
            <person name="Grimwood J."/>
            <person name="Schmutz J."/>
            <person name="Juenger T."/>
        </authorList>
    </citation>
    <scope>NUCLEOTIDE SEQUENCE [LARGE SCALE GENOMIC DNA]</scope>
    <source>
        <strain evidence="3">cv. HAL2</strain>
    </source>
</reference>
<dbReference type="InterPro" id="IPR016181">
    <property type="entry name" value="Acyl_CoA_acyltransferase"/>
</dbReference>
<accession>A0A2T7CGX0</accession>
<dbReference type="PROSITE" id="PS51186">
    <property type="entry name" value="GNAT"/>
    <property type="match status" value="1"/>
</dbReference>
<protein>
    <recommendedName>
        <fullName evidence="1">N-acetyltransferase domain-containing protein</fullName>
    </recommendedName>
</protein>
<dbReference type="EMBL" id="CM009757">
    <property type="protein sequence ID" value="PUZ42580.1"/>
    <property type="molecule type" value="Genomic_DNA"/>
</dbReference>
<keyword evidence="3" id="KW-1185">Reference proteome</keyword>
<dbReference type="AlphaFoldDB" id="A0A2T7CGX0"/>
<dbReference type="Gene3D" id="3.40.630.30">
    <property type="match status" value="1"/>
</dbReference>
<sequence length="312" mass="35117">MATGAVTPPPPPLAAARRGIRGRVALHRRLAASPIHFFSPRKDESVISTNGGNEEMVTDSLNVARGLSHPGLSSSLSNKASLVPTPLLPTEPSDLWFNRLRPSIDESDCKYKRLFGCYVAREAVIDEEYWIAAWLRAEDHYEDQSGNRYVESFKRKFASQEFHALKKRCSKQHGEKYICFVAVKNDDLRRTVLNSVVGTLDVCVRHPLHGEKFPEEPGRSSLHCRIYQPDQPKFGYLTNVCVAKYARRQGIASNMLLLAIDAARINGAENIYIHVHKHNLPAWRLYNQIGFKMVDQDGARRSSDLCLLSFGS</sequence>
<feature type="domain" description="N-acetyltransferase" evidence="1">
    <location>
        <begin position="223"/>
        <end position="309"/>
    </location>
</feature>
<dbReference type="Gramene" id="PUZ42580">
    <property type="protein sequence ID" value="PUZ42580"/>
    <property type="gene ID" value="GQ55_9G593700"/>
</dbReference>
<name>A0A2T7CGX0_9POAL</name>
<dbReference type="PANTHER" id="PTHR47426">
    <property type="entry name" value="ACYL-COA N-ACYLTRANSFERASES (NAT) SUPERFAMILY PROTEIN"/>
    <property type="match status" value="1"/>
</dbReference>
<dbReference type="CDD" id="cd04301">
    <property type="entry name" value="NAT_SF"/>
    <property type="match status" value="1"/>
</dbReference>
<dbReference type="Pfam" id="PF00583">
    <property type="entry name" value="Acetyltransf_1"/>
    <property type="match status" value="1"/>
</dbReference>
<dbReference type="OrthoDB" id="41532at2759"/>
<organism evidence="2 3">
    <name type="scientific">Panicum hallii var. hallii</name>
    <dbReference type="NCBI Taxonomy" id="1504633"/>
    <lineage>
        <taxon>Eukaryota</taxon>
        <taxon>Viridiplantae</taxon>
        <taxon>Streptophyta</taxon>
        <taxon>Embryophyta</taxon>
        <taxon>Tracheophyta</taxon>
        <taxon>Spermatophyta</taxon>
        <taxon>Magnoliopsida</taxon>
        <taxon>Liliopsida</taxon>
        <taxon>Poales</taxon>
        <taxon>Poaceae</taxon>
        <taxon>PACMAD clade</taxon>
        <taxon>Panicoideae</taxon>
        <taxon>Panicodae</taxon>
        <taxon>Paniceae</taxon>
        <taxon>Panicinae</taxon>
        <taxon>Panicum</taxon>
        <taxon>Panicum sect. Panicum</taxon>
    </lineage>
</organism>
<dbReference type="Proteomes" id="UP000244336">
    <property type="component" value="Chromosome 9"/>
</dbReference>
<dbReference type="SUPFAM" id="SSF55729">
    <property type="entry name" value="Acyl-CoA N-acyltransferases (Nat)"/>
    <property type="match status" value="1"/>
</dbReference>
<gene>
    <name evidence="2" type="ORF">GQ55_9G593700</name>
</gene>